<gene>
    <name evidence="1" type="ORF">ENU43_04475</name>
</gene>
<protein>
    <submittedName>
        <fullName evidence="1">Uncharacterized protein</fullName>
    </submittedName>
</protein>
<name>A0A7J3G579_CALS0</name>
<comment type="caution">
    <text evidence="1">The sequence shown here is derived from an EMBL/GenBank/DDBJ whole genome shotgun (WGS) entry which is preliminary data.</text>
</comment>
<dbReference type="EMBL" id="DTCM01000060">
    <property type="protein sequence ID" value="HGL40903.1"/>
    <property type="molecule type" value="Genomic_DNA"/>
</dbReference>
<sequence>MHCDDWFVNLIDDLEDLALESLTATTQELIRSRIMDKILINARSELSVDKIPATKEKKDFVLEVIEPFVDEVLAIISNTKMKLSEKPLNINLHYFYGQGGNVEKNQIQEYIESLLLDCRSLVSEVHQRCNDNVVILAITRGVDLLINYQNLELDNTSIKLWATLNKTFAKKKDDLNRILQEYSSQYLFISEKCLKKKNQLLCFRGRGTESLKKSRRGEREKYQRICETFHRWLVRQGHG</sequence>
<reference evidence="1" key="1">
    <citation type="journal article" date="2020" name="mSystems">
        <title>Genome- and Community-Level Interaction Insights into Carbon Utilization and Element Cycling Functions of Hydrothermarchaeota in Hydrothermal Sediment.</title>
        <authorList>
            <person name="Zhou Z."/>
            <person name="Liu Y."/>
            <person name="Xu W."/>
            <person name="Pan J."/>
            <person name="Luo Z.H."/>
            <person name="Li M."/>
        </authorList>
    </citation>
    <scope>NUCLEOTIDE SEQUENCE [LARGE SCALE GENOMIC DNA]</scope>
    <source>
        <strain evidence="1">SpSt-669</strain>
    </source>
</reference>
<organism evidence="1">
    <name type="scientific">Caldiarchaeum subterraneum</name>
    <dbReference type="NCBI Taxonomy" id="311458"/>
    <lineage>
        <taxon>Archaea</taxon>
        <taxon>Nitrososphaerota</taxon>
        <taxon>Candidatus Caldarchaeales</taxon>
        <taxon>Candidatus Caldarchaeaceae</taxon>
        <taxon>Candidatus Caldarchaeum</taxon>
    </lineage>
</organism>
<evidence type="ECO:0000313" key="1">
    <source>
        <dbReference type="EMBL" id="HGL40903.1"/>
    </source>
</evidence>
<accession>A0A7J3G579</accession>
<proteinExistence type="predicted"/>
<dbReference type="AlphaFoldDB" id="A0A7J3G579"/>